<protein>
    <submittedName>
        <fullName evidence="1">Uncharacterized protein</fullName>
    </submittedName>
</protein>
<accession>A0AAE0W7J9</accession>
<proteinExistence type="predicted"/>
<gene>
    <name evidence="1" type="ORF">CHS0354_042957</name>
</gene>
<keyword evidence="2" id="KW-1185">Reference proteome</keyword>
<dbReference type="AlphaFoldDB" id="A0AAE0W7J9"/>
<name>A0AAE0W7J9_9BIVA</name>
<comment type="caution">
    <text evidence="1">The sequence shown here is derived from an EMBL/GenBank/DDBJ whole genome shotgun (WGS) entry which is preliminary data.</text>
</comment>
<reference evidence="1" key="2">
    <citation type="journal article" date="2021" name="Genome Biol. Evol.">
        <title>Developing a high-quality reference genome for a parasitic bivalve with doubly uniparental inheritance (Bivalvia: Unionida).</title>
        <authorList>
            <person name="Smith C.H."/>
        </authorList>
    </citation>
    <scope>NUCLEOTIDE SEQUENCE</scope>
    <source>
        <strain evidence="1">CHS0354</strain>
        <tissue evidence="1">Mantle</tissue>
    </source>
</reference>
<reference evidence="1" key="3">
    <citation type="submission" date="2023-05" db="EMBL/GenBank/DDBJ databases">
        <authorList>
            <person name="Smith C.H."/>
        </authorList>
    </citation>
    <scope>NUCLEOTIDE SEQUENCE</scope>
    <source>
        <strain evidence="1">CHS0354</strain>
        <tissue evidence="1">Mantle</tissue>
    </source>
</reference>
<evidence type="ECO:0000313" key="1">
    <source>
        <dbReference type="EMBL" id="KAK3603135.1"/>
    </source>
</evidence>
<dbReference type="EMBL" id="JAEAOA010002359">
    <property type="protein sequence ID" value="KAK3603135.1"/>
    <property type="molecule type" value="Genomic_DNA"/>
</dbReference>
<evidence type="ECO:0000313" key="2">
    <source>
        <dbReference type="Proteomes" id="UP001195483"/>
    </source>
</evidence>
<sequence>MHIFLIHLRLDVVFIAKSGGFRNLVNFDYPHRIWNTQIYHGQIDQKEVQFKFDFYVPMHCSESNSTVNCRINDVPLKIEHEFTKLPVNISWAGWEDDLSKMDRYHIEVFKLSPDPYGVLQEMTPLKPVYSADFNHTHDSIYQHTFTPLEDGMFSVLLQAADKANNSKIARRLVLYAPTSNISLTTHDNGRLYISSAEPETGYMWQTTKVGQMAEIIVEWKNHFVNKFISEGKLLNKVKAYPIQFQDIQREGILQSTKFVFPGLDDNEGQRTVDEKPNKHGIVRFEAVISLSDGTNEPQQGWFDISGLAENFTFNETLRDGRTARIWVRAHDVLGNNISDKTEVHFDFSGPLVKNDSIVFSRNYPNGTYIYTSRIEFEAADLESGVHKIGYILMRDDTEKVQHNGFTSASQRNVSMCRVCYYHKILRNGKSI</sequence>
<dbReference type="Proteomes" id="UP001195483">
    <property type="component" value="Unassembled WGS sequence"/>
</dbReference>
<reference evidence="1" key="1">
    <citation type="journal article" date="2021" name="Genome Biol. Evol.">
        <title>A High-Quality Reference Genome for a Parasitic Bivalve with Doubly Uniparental Inheritance (Bivalvia: Unionida).</title>
        <authorList>
            <person name="Smith C.H."/>
        </authorList>
    </citation>
    <scope>NUCLEOTIDE SEQUENCE</scope>
    <source>
        <strain evidence="1">CHS0354</strain>
    </source>
</reference>
<organism evidence="1 2">
    <name type="scientific">Potamilus streckersoni</name>
    <dbReference type="NCBI Taxonomy" id="2493646"/>
    <lineage>
        <taxon>Eukaryota</taxon>
        <taxon>Metazoa</taxon>
        <taxon>Spiralia</taxon>
        <taxon>Lophotrochozoa</taxon>
        <taxon>Mollusca</taxon>
        <taxon>Bivalvia</taxon>
        <taxon>Autobranchia</taxon>
        <taxon>Heteroconchia</taxon>
        <taxon>Palaeoheterodonta</taxon>
        <taxon>Unionida</taxon>
        <taxon>Unionoidea</taxon>
        <taxon>Unionidae</taxon>
        <taxon>Ambleminae</taxon>
        <taxon>Lampsilini</taxon>
        <taxon>Potamilus</taxon>
    </lineage>
</organism>